<keyword evidence="1" id="KW-0472">Membrane</keyword>
<protein>
    <submittedName>
        <fullName evidence="2">Uncharacterized protein</fullName>
    </submittedName>
</protein>
<gene>
    <name evidence="2" type="ORF">AMAG_18108</name>
</gene>
<proteinExistence type="predicted"/>
<dbReference type="Proteomes" id="UP000054350">
    <property type="component" value="Unassembled WGS sequence"/>
</dbReference>
<feature type="transmembrane region" description="Helical" evidence="1">
    <location>
        <begin position="36"/>
        <end position="58"/>
    </location>
</feature>
<keyword evidence="1" id="KW-1133">Transmembrane helix</keyword>
<evidence type="ECO:0000313" key="3">
    <source>
        <dbReference type="Proteomes" id="UP000054350"/>
    </source>
</evidence>
<name>A0A0L0S9T5_ALLM3</name>
<sequence>MVGPITARQYAIWKWHENPILAKGITTLQARTTAVALSYSLLCGIPMFIAVFAFPLAVKTTIVNSATEYSCSGSPKTLAHGICLIAALSLHR</sequence>
<dbReference type="AlphaFoldDB" id="A0A0L0S9T5"/>
<organism evidence="2 3">
    <name type="scientific">Allomyces macrogynus (strain ATCC 38327)</name>
    <name type="common">Allomyces javanicus var. macrogynus</name>
    <dbReference type="NCBI Taxonomy" id="578462"/>
    <lineage>
        <taxon>Eukaryota</taxon>
        <taxon>Fungi</taxon>
        <taxon>Fungi incertae sedis</taxon>
        <taxon>Blastocladiomycota</taxon>
        <taxon>Blastocladiomycetes</taxon>
        <taxon>Blastocladiales</taxon>
        <taxon>Blastocladiaceae</taxon>
        <taxon>Allomyces</taxon>
    </lineage>
</organism>
<reference evidence="3" key="2">
    <citation type="submission" date="2009-11" db="EMBL/GenBank/DDBJ databases">
        <title>The Genome Sequence of Allomyces macrogynus strain ATCC 38327.</title>
        <authorList>
            <consortium name="The Broad Institute Genome Sequencing Platform"/>
            <person name="Russ C."/>
            <person name="Cuomo C."/>
            <person name="Shea T."/>
            <person name="Young S.K."/>
            <person name="Zeng Q."/>
            <person name="Koehrsen M."/>
            <person name="Haas B."/>
            <person name="Borodovsky M."/>
            <person name="Guigo R."/>
            <person name="Alvarado L."/>
            <person name="Berlin A."/>
            <person name="Borenstein D."/>
            <person name="Chen Z."/>
            <person name="Engels R."/>
            <person name="Freedman E."/>
            <person name="Gellesch M."/>
            <person name="Goldberg J."/>
            <person name="Griggs A."/>
            <person name="Gujja S."/>
            <person name="Heiman D."/>
            <person name="Hepburn T."/>
            <person name="Howarth C."/>
            <person name="Jen D."/>
            <person name="Larson L."/>
            <person name="Lewis B."/>
            <person name="Mehta T."/>
            <person name="Park D."/>
            <person name="Pearson M."/>
            <person name="Roberts A."/>
            <person name="Saif S."/>
            <person name="Shenoy N."/>
            <person name="Sisk P."/>
            <person name="Stolte C."/>
            <person name="Sykes S."/>
            <person name="Walk T."/>
            <person name="White J."/>
            <person name="Yandava C."/>
            <person name="Burger G."/>
            <person name="Gray M.W."/>
            <person name="Holland P.W.H."/>
            <person name="King N."/>
            <person name="Lang F.B.F."/>
            <person name="Roger A.J."/>
            <person name="Ruiz-Trillo I."/>
            <person name="Lander E."/>
            <person name="Nusbaum C."/>
        </authorList>
    </citation>
    <scope>NUCLEOTIDE SEQUENCE [LARGE SCALE GENOMIC DNA]</scope>
    <source>
        <strain evidence="3">ATCC 38327</strain>
    </source>
</reference>
<evidence type="ECO:0000313" key="2">
    <source>
        <dbReference type="EMBL" id="KNE59149.1"/>
    </source>
</evidence>
<keyword evidence="1" id="KW-0812">Transmembrane</keyword>
<accession>A0A0L0S9T5</accession>
<dbReference type="VEuPathDB" id="FungiDB:AMAG_18108"/>
<evidence type="ECO:0000256" key="1">
    <source>
        <dbReference type="SAM" id="Phobius"/>
    </source>
</evidence>
<keyword evidence="3" id="KW-1185">Reference proteome</keyword>
<dbReference type="EMBL" id="GG745334">
    <property type="protein sequence ID" value="KNE59149.1"/>
    <property type="molecule type" value="Genomic_DNA"/>
</dbReference>
<reference evidence="2 3" key="1">
    <citation type="submission" date="2009-11" db="EMBL/GenBank/DDBJ databases">
        <title>Annotation of Allomyces macrogynus ATCC 38327.</title>
        <authorList>
            <consortium name="The Broad Institute Genome Sequencing Platform"/>
            <person name="Russ C."/>
            <person name="Cuomo C."/>
            <person name="Burger G."/>
            <person name="Gray M.W."/>
            <person name="Holland P.W.H."/>
            <person name="King N."/>
            <person name="Lang F.B.F."/>
            <person name="Roger A.J."/>
            <person name="Ruiz-Trillo I."/>
            <person name="Young S.K."/>
            <person name="Zeng Q."/>
            <person name="Gargeya S."/>
            <person name="Fitzgerald M."/>
            <person name="Haas B."/>
            <person name="Abouelleil A."/>
            <person name="Alvarado L."/>
            <person name="Arachchi H.M."/>
            <person name="Berlin A."/>
            <person name="Chapman S.B."/>
            <person name="Gearin G."/>
            <person name="Goldberg J."/>
            <person name="Griggs A."/>
            <person name="Gujja S."/>
            <person name="Hansen M."/>
            <person name="Heiman D."/>
            <person name="Howarth C."/>
            <person name="Larimer J."/>
            <person name="Lui A."/>
            <person name="MacDonald P.J.P."/>
            <person name="McCowen C."/>
            <person name="Montmayeur A."/>
            <person name="Murphy C."/>
            <person name="Neiman D."/>
            <person name="Pearson M."/>
            <person name="Priest M."/>
            <person name="Roberts A."/>
            <person name="Saif S."/>
            <person name="Shea T."/>
            <person name="Sisk P."/>
            <person name="Stolte C."/>
            <person name="Sykes S."/>
            <person name="Wortman J."/>
            <person name="Nusbaum C."/>
            <person name="Birren B."/>
        </authorList>
    </citation>
    <scope>NUCLEOTIDE SEQUENCE [LARGE SCALE GENOMIC DNA]</scope>
    <source>
        <strain evidence="2 3">ATCC 38327</strain>
    </source>
</reference>